<comment type="similarity">
    <text evidence="1">Belongs to the PWWP3A family.</text>
</comment>
<comment type="caution">
    <text evidence="5">The sequence shown here is derived from an EMBL/GenBank/DDBJ whole genome shotgun (WGS) entry which is preliminary data.</text>
</comment>
<name>A0AAV6Q5C1_SOLSE</name>
<feature type="compositionally biased region" description="Polar residues" evidence="2">
    <location>
        <begin position="18"/>
        <end position="29"/>
    </location>
</feature>
<accession>A0AAV6Q5C1</accession>
<evidence type="ECO:0000256" key="1">
    <source>
        <dbReference type="ARBA" id="ARBA00008188"/>
    </source>
</evidence>
<dbReference type="FunFam" id="2.30.30.140:FF:000063">
    <property type="entry name" value="PWWP domain-containing DNA repair factor 3A"/>
    <property type="match status" value="1"/>
</dbReference>
<reference evidence="5" key="2">
    <citation type="submission" date="2021-03" db="EMBL/GenBank/DDBJ databases">
        <authorList>
            <person name="Guerrero-Cozar I."/>
            <person name="Gomez-Garrido J."/>
            <person name="Berbel C."/>
            <person name="Martinez-Blanch J.F."/>
            <person name="Alioto T."/>
            <person name="Claros M.G."/>
            <person name="Gagnaire P.A."/>
            <person name="Manchado M."/>
        </authorList>
    </citation>
    <scope>NUCLEOTIDE SEQUENCE</scope>
    <source>
        <strain evidence="5">Sse05_10M</strain>
        <tissue evidence="5">Blood</tissue>
    </source>
</reference>
<evidence type="ECO:0000313" key="5">
    <source>
        <dbReference type="EMBL" id="KAG7483462.1"/>
    </source>
</evidence>
<feature type="region of interest" description="Disordered" evidence="2">
    <location>
        <begin position="1"/>
        <end position="31"/>
    </location>
</feature>
<dbReference type="CDD" id="cd06080">
    <property type="entry name" value="PWWP_MUM1-like"/>
    <property type="match status" value="1"/>
</dbReference>
<feature type="region of interest" description="Disordered" evidence="2">
    <location>
        <begin position="47"/>
        <end position="177"/>
    </location>
</feature>
<feature type="compositionally biased region" description="Polar residues" evidence="2">
    <location>
        <begin position="70"/>
        <end position="94"/>
    </location>
</feature>
<evidence type="ECO:0000259" key="3">
    <source>
        <dbReference type="Pfam" id="PF20884"/>
    </source>
</evidence>
<proteinExistence type="inferred from homology"/>
<sequence>MKGGPSKTRKRKRKTTTAVNATSNPVSSADTEELNAMLSSDVSIIHLSSDCSSPSTPQRCTRRTGLRQGFSWTSSPVQSSLTDSLTSISKSPTGAKQAELEYTEASDADSQCCKSKSIRKRRRRSDPQPRRLRTRGQKEQKQTSSKTREPQIKCQNGKTERQTLQGDTTQRSRPRFELKPDAAEEDELLLSSDLSIQLSPYEERLPSWSFQEEPETEEEPEEDLPSFLMEMNKKPPSITEGAFVWHKIRNYPFWPALVKSMKRKHRKASVIFIDDLMIHQKKGFSVGLKTLKPFDCKEADELVCRAKEKYDAAIKWSIDLITDYTIRIACGSFSGSFIEYFAHDISYPVRRMYPQESSERLTISSDSMLVDSCEDDALDDDSSEQLENVTCCSKRLLPDRTQSVHNRATQKLVDFIVKEGKVEERLLAVLRGQQQSRWLRFFLGSNRRRVVNTYLEDEDQLDQVYWYLNDLYAMEIANTHCLAEVVFTDRVPFVLDVLLPEAIIYAIAGVDNVSVKKAEEKYLKGRCLSNRERQELDEMIVRQMTKRHQKTTFSFSPETLS</sequence>
<feature type="domain" description="PWWP" evidence="4">
    <location>
        <begin position="398"/>
        <end position="540"/>
    </location>
</feature>
<protein>
    <submittedName>
        <fullName evidence="5">Uncharacterized protein</fullName>
    </submittedName>
</protein>
<dbReference type="EMBL" id="JAGKHQ010000019">
    <property type="protein sequence ID" value="KAG7483462.1"/>
    <property type="molecule type" value="Genomic_DNA"/>
</dbReference>
<evidence type="ECO:0000256" key="2">
    <source>
        <dbReference type="SAM" id="MobiDB-lite"/>
    </source>
</evidence>
<feature type="compositionally biased region" description="Basic residues" evidence="2">
    <location>
        <begin position="116"/>
        <end position="135"/>
    </location>
</feature>
<dbReference type="PANTHER" id="PTHR31333:SF6">
    <property type="entry name" value="MUM1 LIKE 1"/>
    <property type="match status" value="1"/>
</dbReference>
<dbReference type="InterPro" id="IPR035504">
    <property type="entry name" value="MUM1-like_PWWP"/>
</dbReference>
<gene>
    <name evidence="5" type="ORF">JOB18_049056</name>
</gene>
<feature type="domain" description="MUM1-like PWWP" evidence="3">
    <location>
        <begin position="240"/>
        <end position="316"/>
    </location>
</feature>
<organism evidence="5 6">
    <name type="scientific">Solea senegalensis</name>
    <name type="common">Senegalese sole</name>
    <dbReference type="NCBI Taxonomy" id="28829"/>
    <lineage>
        <taxon>Eukaryota</taxon>
        <taxon>Metazoa</taxon>
        <taxon>Chordata</taxon>
        <taxon>Craniata</taxon>
        <taxon>Vertebrata</taxon>
        <taxon>Euteleostomi</taxon>
        <taxon>Actinopterygii</taxon>
        <taxon>Neopterygii</taxon>
        <taxon>Teleostei</taxon>
        <taxon>Neoteleostei</taxon>
        <taxon>Acanthomorphata</taxon>
        <taxon>Carangaria</taxon>
        <taxon>Pleuronectiformes</taxon>
        <taxon>Pleuronectoidei</taxon>
        <taxon>Soleidae</taxon>
        <taxon>Solea</taxon>
    </lineage>
</organism>
<dbReference type="EMBL" id="JAGKHQ010000019">
    <property type="protein sequence ID" value="KAG7483463.1"/>
    <property type="molecule type" value="Genomic_DNA"/>
</dbReference>
<evidence type="ECO:0000313" key="6">
    <source>
        <dbReference type="Proteomes" id="UP000693946"/>
    </source>
</evidence>
<reference evidence="5 6" key="1">
    <citation type="journal article" date="2021" name="Sci. Rep.">
        <title>Chromosome anchoring in Senegalese sole (Solea senegalensis) reveals sex-associated markers and genome rearrangements in flatfish.</title>
        <authorList>
            <person name="Guerrero-Cozar I."/>
            <person name="Gomez-Garrido J."/>
            <person name="Berbel C."/>
            <person name="Martinez-Blanch J.F."/>
            <person name="Alioto T."/>
            <person name="Claros M.G."/>
            <person name="Gagnaire P.A."/>
            <person name="Manchado M."/>
        </authorList>
    </citation>
    <scope>NUCLEOTIDE SEQUENCE [LARGE SCALE GENOMIC DNA]</scope>
    <source>
        <strain evidence="5">Sse05_10M</strain>
    </source>
</reference>
<dbReference type="Pfam" id="PF20886">
    <property type="entry name" value="PWP3A-B_C"/>
    <property type="match status" value="1"/>
</dbReference>
<keyword evidence="6" id="KW-1185">Reference proteome</keyword>
<feature type="compositionally biased region" description="Polar residues" evidence="2">
    <location>
        <begin position="49"/>
        <end position="59"/>
    </location>
</feature>
<feature type="compositionally biased region" description="Basic and acidic residues" evidence="2">
    <location>
        <begin position="136"/>
        <end position="151"/>
    </location>
</feature>
<dbReference type="InterPro" id="IPR040263">
    <property type="entry name" value="PWP3A_3B_4"/>
</dbReference>
<dbReference type="AlphaFoldDB" id="A0AAV6Q5C1"/>
<feature type="compositionally biased region" description="Polar residues" evidence="2">
    <location>
        <begin position="153"/>
        <end position="171"/>
    </location>
</feature>
<dbReference type="PANTHER" id="PTHR31333">
    <property type="entry name" value="PWWP DOMAIN-CONTAINING DNA REPAIR FACTOR 3 FAMILY MEMBER"/>
    <property type="match status" value="1"/>
</dbReference>
<evidence type="ECO:0000259" key="4">
    <source>
        <dbReference type="Pfam" id="PF20886"/>
    </source>
</evidence>
<dbReference type="InterPro" id="IPR048795">
    <property type="entry name" value="PWP3A_3B_4_C"/>
</dbReference>
<dbReference type="Proteomes" id="UP000693946">
    <property type="component" value="Linkage Group LG7"/>
</dbReference>
<dbReference type="Pfam" id="PF20884">
    <property type="entry name" value="MUM1-like_PWWP"/>
    <property type="match status" value="1"/>
</dbReference>